<dbReference type="GO" id="GO:0005829">
    <property type="term" value="C:cytosol"/>
    <property type="evidence" value="ECO:0007669"/>
    <property type="project" value="TreeGrafter"/>
</dbReference>
<keyword evidence="2" id="KW-0378">Hydrolase</keyword>
<dbReference type="GO" id="GO:0005524">
    <property type="term" value="F:ATP binding"/>
    <property type="evidence" value="ECO:0007669"/>
    <property type="project" value="InterPro"/>
</dbReference>
<reference evidence="2 3" key="1">
    <citation type="submission" date="2018-04" db="EMBL/GenBank/DDBJ databases">
        <title>Novel Campyloabacter and Helicobacter Species and Strains.</title>
        <authorList>
            <person name="Mannion A.J."/>
            <person name="Shen Z."/>
            <person name="Fox J.G."/>
        </authorList>
    </citation>
    <scope>NUCLEOTIDE SEQUENCE [LARGE SCALE GENOMIC DNA]</scope>
    <source>
        <strain evidence="2 3">MIT 97-5075</strain>
    </source>
</reference>
<sequence>MIFERQVYQQECIGNVISVLQGFDFDTHNAENLKTCLDRFYSTHTMPLKNLSNKLNLDILMETGTGKTFTYLNLIFELHRNFNQNKFIIFVPRKAILESVKQNIKLTKDYFYTQYNKHLKAYVYSDTKSQSNIINHYIKNTNELSVLILTNSSIDKKDNILNRSNEGLFNVESIFTNIANLKPISIIDEPHLLKGEAFNKYFSQIDSLYFRFGATFPKEKEYALSNIVYCLDSMNAFNHYLVKQIRTHTIIQDNTSPYLIKADNKANATFSYFVNGIEKQKRITLNQDLGELDPKFRGSCLIKITKDKVYLDNGEIIQTKKSYVLQESEISLLLQKAIDLHFKKEIALFQKGIKALSLFFIPSIEDFRGEEPFIKKEFERIYKQKREEVLRQNLPQEYREYLDQDFDKDNVLRVHQGYFSGDSLKLTKKKESNKENIEANDIKMILEEKEKILSFQTPLRFIFSVWALQEGWDNPNIFTLTKLANSSSETSRHQQVGRGLRLCVNSEGKRITHSFVDYNDNEFFAINYLDMIVSSKERGFLEGLQKEIEDSSFSLGSSILNRESLQHFNLNERQINKFLDKLEDLACLEFDEDRNVYAIISPIYDAMQTESIKELLGGHYKEVLEAFKPKENKHEYATNGDNETTDEINIRQNLAKEFKELWQSINAKAQIIYQNINQANLIESIVKSFNAETIPKENILYEKKIYDSKNNRIIPEKLESIATKDYLPTLHKNLPQLLIEFAKNQKRSNEELPLKFLLEIYNHPQLNKQSFINSPKTAFEALQDCIKEELHKNLIQSVSYDFSQNIFSNERFQILYLADGTPKQSIKKHILGRYIAKSNGRDCIPSDKYLYDKAVCDSKIEEEISLENNLSILNHQIEIFAKLPKLSIPTPYKNYEPDFAYLLKNDKGQKIFFVCESKGYDKASEIPEQERKKIDYARVFFEKLNESMQDKNIKVLFNTRINKQNLLEVLQEVIQQEMIQQKAT</sequence>
<evidence type="ECO:0000259" key="1">
    <source>
        <dbReference type="PROSITE" id="PS51192"/>
    </source>
</evidence>
<gene>
    <name evidence="2" type="ORF">CQA66_05060</name>
</gene>
<dbReference type="RefSeq" id="WP_104762791.1">
    <property type="nucleotide sequence ID" value="NZ_FZPM01000009.1"/>
</dbReference>
<dbReference type="InterPro" id="IPR050742">
    <property type="entry name" value="Helicase_Restrict-Modif_Enz"/>
</dbReference>
<evidence type="ECO:0000313" key="3">
    <source>
        <dbReference type="Proteomes" id="UP000256424"/>
    </source>
</evidence>
<dbReference type="PANTHER" id="PTHR47396:SF1">
    <property type="entry name" value="ATP-DEPENDENT HELICASE IRC3-RELATED"/>
    <property type="match status" value="1"/>
</dbReference>
<dbReference type="PROSITE" id="PS51192">
    <property type="entry name" value="HELICASE_ATP_BIND_1"/>
    <property type="match status" value="1"/>
</dbReference>
<keyword evidence="3" id="KW-1185">Reference proteome</keyword>
<dbReference type="OrthoDB" id="9804145at2"/>
<dbReference type="AlphaFoldDB" id="A0A3D8J6J0"/>
<keyword evidence="2" id="KW-0067">ATP-binding</keyword>
<proteinExistence type="predicted"/>
<dbReference type="EMBL" id="NXLW01000007">
    <property type="protein sequence ID" value="RDU72431.1"/>
    <property type="molecule type" value="Genomic_DNA"/>
</dbReference>
<dbReference type="Proteomes" id="UP000256424">
    <property type="component" value="Unassembled WGS sequence"/>
</dbReference>
<evidence type="ECO:0000313" key="2">
    <source>
        <dbReference type="EMBL" id="RDU72431.1"/>
    </source>
</evidence>
<keyword evidence="2" id="KW-0347">Helicase</keyword>
<accession>A0A3D8J6J0</accession>
<protein>
    <submittedName>
        <fullName evidence="2">DEAD/DEAH box helicase</fullName>
    </submittedName>
</protein>
<keyword evidence="2" id="KW-0547">Nucleotide-binding</keyword>
<dbReference type="InterPro" id="IPR045572">
    <property type="entry name" value="RE_endonuc_C"/>
</dbReference>
<dbReference type="InterPro" id="IPR027417">
    <property type="entry name" value="P-loop_NTPase"/>
</dbReference>
<dbReference type="GO" id="GO:0004386">
    <property type="term" value="F:helicase activity"/>
    <property type="evidence" value="ECO:0007669"/>
    <property type="project" value="UniProtKB-KW"/>
</dbReference>
<dbReference type="InterPro" id="IPR014001">
    <property type="entry name" value="Helicase_ATP-bd"/>
</dbReference>
<organism evidence="2 3">
    <name type="scientific">Helicobacter aurati</name>
    <dbReference type="NCBI Taxonomy" id="137778"/>
    <lineage>
        <taxon>Bacteria</taxon>
        <taxon>Pseudomonadati</taxon>
        <taxon>Campylobacterota</taxon>
        <taxon>Epsilonproteobacteria</taxon>
        <taxon>Campylobacterales</taxon>
        <taxon>Helicobacteraceae</taxon>
        <taxon>Helicobacter</taxon>
    </lineage>
</organism>
<name>A0A3D8J6J0_9HELI</name>
<dbReference type="InterPro" id="IPR006935">
    <property type="entry name" value="Helicase/UvrB_N"/>
</dbReference>
<feature type="domain" description="Helicase ATP-binding" evidence="1">
    <location>
        <begin position="48"/>
        <end position="234"/>
    </location>
</feature>
<dbReference type="Gene3D" id="3.40.50.300">
    <property type="entry name" value="P-loop containing nucleotide triphosphate hydrolases"/>
    <property type="match status" value="2"/>
</dbReference>
<dbReference type="Pfam" id="PF19778">
    <property type="entry name" value="RE_endonuc"/>
    <property type="match status" value="1"/>
</dbReference>
<comment type="caution">
    <text evidence="2">The sequence shown here is derived from an EMBL/GenBank/DDBJ whole genome shotgun (WGS) entry which is preliminary data.</text>
</comment>
<dbReference type="SUPFAM" id="SSF52540">
    <property type="entry name" value="P-loop containing nucleoside triphosphate hydrolases"/>
    <property type="match status" value="1"/>
</dbReference>
<dbReference type="GO" id="GO:0015668">
    <property type="term" value="F:type III site-specific deoxyribonuclease activity"/>
    <property type="evidence" value="ECO:0007669"/>
    <property type="project" value="InterPro"/>
</dbReference>
<dbReference type="GO" id="GO:0003677">
    <property type="term" value="F:DNA binding"/>
    <property type="evidence" value="ECO:0007669"/>
    <property type="project" value="InterPro"/>
</dbReference>
<dbReference type="PANTHER" id="PTHR47396">
    <property type="entry name" value="TYPE I RESTRICTION ENZYME ECOKI R PROTEIN"/>
    <property type="match status" value="1"/>
</dbReference>
<dbReference type="Pfam" id="PF04851">
    <property type="entry name" value="ResIII"/>
    <property type="match status" value="1"/>
</dbReference>